<dbReference type="Pfam" id="PF00535">
    <property type="entry name" value="Glycos_transf_2"/>
    <property type="match status" value="2"/>
</dbReference>
<proteinExistence type="predicted"/>
<feature type="domain" description="Glycosyltransferase 2-like" evidence="1">
    <location>
        <begin position="321"/>
        <end position="443"/>
    </location>
</feature>
<dbReference type="AlphaFoldDB" id="A0A437N064"/>
<evidence type="ECO:0000313" key="3">
    <source>
        <dbReference type="Proteomes" id="UP000282837"/>
    </source>
</evidence>
<name>A0A437N064_9SPHN</name>
<evidence type="ECO:0000313" key="2">
    <source>
        <dbReference type="EMBL" id="RVU03266.1"/>
    </source>
</evidence>
<dbReference type="RefSeq" id="WP_127711649.1">
    <property type="nucleotide sequence ID" value="NZ_SACO01000018.1"/>
</dbReference>
<comment type="caution">
    <text evidence="2">The sequence shown here is derived from an EMBL/GenBank/DDBJ whole genome shotgun (WGS) entry which is preliminary data.</text>
</comment>
<dbReference type="PANTHER" id="PTHR43179:SF7">
    <property type="entry name" value="RHAMNOSYLTRANSFERASE WBBL"/>
    <property type="match status" value="1"/>
</dbReference>
<dbReference type="OrthoDB" id="9783791at2"/>
<accession>A0A437N064</accession>
<keyword evidence="2" id="KW-0808">Transferase</keyword>
<feature type="domain" description="Glycosyltransferase 2-like" evidence="1">
    <location>
        <begin position="131"/>
        <end position="228"/>
    </location>
</feature>
<protein>
    <submittedName>
        <fullName evidence="2">Glycosyltransferase</fullName>
    </submittedName>
</protein>
<dbReference type="GO" id="GO:0016740">
    <property type="term" value="F:transferase activity"/>
    <property type="evidence" value="ECO:0007669"/>
    <property type="project" value="UniProtKB-KW"/>
</dbReference>
<dbReference type="PANTHER" id="PTHR43179">
    <property type="entry name" value="RHAMNOSYLTRANSFERASE WBBL"/>
    <property type="match status" value="1"/>
</dbReference>
<dbReference type="EMBL" id="SACO01000018">
    <property type="protein sequence ID" value="RVU03266.1"/>
    <property type="molecule type" value="Genomic_DNA"/>
</dbReference>
<dbReference type="InterPro" id="IPR029044">
    <property type="entry name" value="Nucleotide-diphossugar_trans"/>
</dbReference>
<sequence>MKFYHALLRTAARRPKLAAEALYWHAMGKKVRARNRLRSSLAQGASAYQDWILWHEKRGEILAEAADEIAGWDQKPRLSVVLYNHSGESSAHFERRLAALETQVFAEFELVLVQSREAVAARTPSIGRLAPVAQRTNNPVKALRLGLQTATGDYVLPLAEDAILAPDALYHLAKAVIAQPDASVFYGDEDRITRRGKRLDPWFKPQWNSELFLAQDYLSNACLVRRDLALTCVQSHPALNGAGLYALLLGATSQAPDRAVAHVPHVIAHIDAEAPDDDEQREARVAAVAHHLSGQPAQVQAGPYGSVAVEWPLPDPRPLVSVIIPTRDHVELLRTSVTGVLTATRYRNVEVIIMDNGSSDPAALSYLNRVSANPLVRVIRHDAPFNFAQLINIGAREAKGEYLCLLNNDIEVIDEKWLSALMRQAVRPGIGAVGAKLLYDDGSIQHAGVTIGLGQAAGHAHRFQRDNEPGYHARAHLPHYVSAVTAACLLVARDKFWQVGGMDEEGFQVAFNDVDLCLKLQAAGWRNFYEPRSVLVHHESKSRRKDYHADQISRYMRELALLQDRWQTRQFADPLHHPALERSNEAYQIAL</sequence>
<dbReference type="Proteomes" id="UP000282837">
    <property type="component" value="Unassembled WGS sequence"/>
</dbReference>
<dbReference type="SUPFAM" id="SSF53448">
    <property type="entry name" value="Nucleotide-diphospho-sugar transferases"/>
    <property type="match status" value="2"/>
</dbReference>
<evidence type="ECO:0000259" key="1">
    <source>
        <dbReference type="Pfam" id="PF00535"/>
    </source>
</evidence>
<dbReference type="InterPro" id="IPR001173">
    <property type="entry name" value="Glyco_trans_2-like"/>
</dbReference>
<dbReference type="Gene3D" id="3.90.550.10">
    <property type="entry name" value="Spore Coat Polysaccharide Biosynthesis Protein SpsA, Chain A"/>
    <property type="match status" value="2"/>
</dbReference>
<keyword evidence="3" id="KW-1185">Reference proteome</keyword>
<dbReference type="CDD" id="cd04186">
    <property type="entry name" value="GT_2_like_c"/>
    <property type="match status" value="1"/>
</dbReference>
<organism evidence="2 3">
    <name type="scientific">Novosphingobium umbonatum</name>
    <dbReference type="NCBI Taxonomy" id="1908524"/>
    <lineage>
        <taxon>Bacteria</taxon>
        <taxon>Pseudomonadati</taxon>
        <taxon>Pseudomonadota</taxon>
        <taxon>Alphaproteobacteria</taxon>
        <taxon>Sphingomonadales</taxon>
        <taxon>Sphingomonadaceae</taxon>
        <taxon>Novosphingobium</taxon>
    </lineage>
</organism>
<reference evidence="2 3" key="1">
    <citation type="submission" date="2019-01" db="EMBL/GenBank/DDBJ databases">
        <authorList>
            <person name="Chen W.-M."/>
        </authorList>
    </citation>
    <scope>NUCLEOTIDE SEQUENCE [LARGE SCALE GENOMIC DNA]</scope>
    <source>
        <strain evidence="2 3">FSY-9</strain>
    </source>
</reference>
<gene>
    <name evidence="2" type="ORF">EOE18_16775</name>
</gene>